<dbReference type="HOGENOM" id="CLU_2317766_0_0_0"/>
<gene>
    <name evidence="2" type="ordered locus">Psta_2292</name>
</gene>
<dbReference type="OrthoDB" id="291621at2"/>
<dbReference type="InterPro" id="IPR007055">
    <property type="entry name" value="BON_dom"/>
</dbReference>
<dbReference type="EMBL" id="CP001848">
    <property type="protein sequence ID" value="ADB16962.1"/>
    <property type="molecule type" value="Genomic_DNA"/>
</dbReference>
<feature type="domain" description="BON" evidence="1">
    <location>
        <begin position="19"/>
        <end position="91"/>
    </location>
</feature>
<evidence type="ECO:0000313" key="3">
    <source>
        <dbReference type="Proteomes" id="UP000001887"/>
    </source>
</evidence>
<organism evidence="2 3">
    <name type="scientific">Pirellula staleyi (strain ATCC 27377 / DSM 6068 / ICPB 4128)</name>
    <name type="common">Pirella staleyi</name>
    <dbReference type="NCBI Taxonomy" id="530564"/>
    <lineage>
        <taxon>Bacteria</taxon>
        <taxon>Pseudomonadati</taxon>
        <taxon>Planctomycetota</taxon>
        <taxon>Planctomycetia</taxon>
        <taxon>Pirellulales</taxon>
        <taxon>Pirellulaceae</taxon>
        <taxon>Pirellula</taxon>
    </lineage>
</organism>
<protein>
    <recommendedName>
        <fullName evidence="1">BON domain-containing protein</fullName>
    </recommendedName>
</protein>
<evidence type="ECO:0000259" key="1">
    <source>
        <dbReference type="PROSITE" id="PS50914"/>
    </source>
</evidence>
<evidence type="ECO:0000313" key="2">
    <source>
        <dbReference type="EMBL" id="ADB16962.1"/>
    </source>
</evidence>
<keyword evidence="3" id="KW-1185">Reference proteome</keyword>
<proteinExistence type="predicted"/>
<dbReference type="AlphaFoldDB" id="D2R3K8"/>
<dbReference type="Proteomes" id="UP000001887">
    <property type="component" value="Chromosome"/>
</dbReference>
<sequence length="99" mass="10886">MALPSDSPSEHSKVSTRVDSAHLRALAIEMLDASPLLHGRLRDGSVHVESDGTTLLIYGRVPSFHLKQLVQESLRRLEGITQVENHLIVTDAPRPTTVN</sequence>
<dbReference type="KEGG" id="psl:Psta_2292"/>
<dbReference type="PROSITE" id="PS50914">
    <property type="entry name" value="BON"/>
    <property type="match status" value="1"/>
</dbReference>
<name>D2R3K8_PIRSD</name>
<reference evidence="2 3" key="1">
    <citation type="journal article" date="2009" name="Stand. Genomic Sci.">
        <title>Complete genome sequence of Pirellula staleyi type strain (ATCC 27377).</title>
        <authorList>
            <person name="Clum A."/>
            <person name="Tindall B.J."/>
            <person name="Sikorski J."/>
            <person name="Ivanova N."/>
            <person name="Mavrommatis K."/>
            <person name="Lucas S."/>
            <person name="Glavina del Rio T."/>
            <person name="Nolan M."/>
            <person name="Chen F."/>
            <person name="Tice H."/>
            <person name="Pitluck S."/>
            <person name="Cheng J.F."/>
            <person name="Chertkov O."/>
            <person name="Brettin T."/>
            <person name="Han C."/>
            <person name="Detter J.C."/>
            <person name="Kuske C."/>
            <person name="Bruce D."/>
            <person name="Goodwin L."/>
            <person name="Ovchinikova G."/>
            <person name="Pati A."/>
            <person name="Mikhailova N."/>
            <person name="Chen A."/>
            <person name="Palaniappan K."/>
            <person name="Land M."/>
            <person name="Hauser L."/>
            <person name="Chang Y.J."/>
            <person name="Jeffries C.D."/>
            <person name="Chain P."/>
            <person name="Rohde M."/>
            <person name="Goker M."/>
            <person name="Bristow J."/>
            <person name="Eisen J.A."/>
            <person name="Markowitz V."/>
            <person name="Hugenholtz P."/>
            <person name="Kyrpides N.C."/>
            <person name="Klenk H.P."/>
            <person name="Lapidus A."/>
        </authorList>
    </citation>
    <scope>NUCLEOTIDE SEQUENCE [LARGE SCALE GENOMIC DNA]</scope>
    <source>
        <strain evidence="3">ATCC 27377 / DSM 6068 / ICPB 4128</strain>
    </source>
</reference>
<accession>D2R3K8</accession>